<dbReference type="GO" id="GO:0071949">
    <property type="term" value="F:FAD binding"/>
    <property type="evidence" value="ECO:0007669"/>
    <property type="project" value="InterPro"/>
</dbReference>
<gene>
    <name evidence="2" type="primary">ycgF_1</name>
    <name evidence="2" type="ORF">DUPY_19910</name>
</gene>
<dbReference type="InterPro" id="IPR007024">
    <property type="entry name" value="BLUF_domain"/>
</dbReference>
<dbReference type="Proteomes" id="UP000175989">
    <property type="component" value="Unassembled WGS sequence"/>
</dbReference>
<evidence type="ECO:0000259" key="1">
    <source>
        <dbReference type="PROSITE" id="PS50925"/>
    </source>
</evidence>
<sequence>MLVRLLYASHAAKETPAGSITAIMQQSHSNNPRQGITGVLCHSERLYLQVIEGGRDQVNALYAKILRDPRHTDAILLHYEEICERRYSGWTMGQVNLNKLNPGTLLRYSALPEFNPHALSGKSSLALIDELMAAASVLGRA</sequence>
<dbReference type="PROSITE" id="PS50925">
    <property type="entry name" value="BLUF"/>
    <property type="match status" value="1"/>
</dbReference>
<dbReference type="EMBL" id="LROM01000077">
    <property type="protein sequence ID" value="OFA02107.1"/>
    <property type="molecule type" value="Genomic_DNA"/>
</dbReference>
<evidence type="ECO:0000313" key="2">
    <source>
        <dbReference type="EMBL" id="OFA02107.1"/>
    </source>
</evidence>
<dbReference type="InterPro" id="IPR036046">
    <property type="entry name" value="Acylphosphatase-like_dom_sf"/>
</dbReference>
<dbReference type="GO" id="GO:0009882">
    <property type="term" value="F:blue light photoreceptor activity"/>
    <property type="evidence" value="ECO:0007669"/>
    <property type="project" value="InterPro"/>
</dbReference>
<dbReference type="OrthoDB" id="557705at2"/>
<accession>A0A1E7WRA3</accession>
<comment type="caution">
    <text evidence="2">The sequence shown here is derived from an EMBL/GenBank/DDBJ whole genome shotgun (WGS) entry which is preliminary data.</text>
</comment>
<dbReference type="PATRIC" id="fig|762836.4.peg.2067"/>
<evidence type="ECO:0000313" key="3">
    <source>
        <dbReference type="Proteomes" id="UP000175989"/>
    </source>
</evidence>
<dbReference type="Gene3D" id="3.30.70.100">
    <property type="match status" value="1"/>
</dbReference>
<reference evidence="3" key="1">
    <citation type="journal article" date="2016" name="Front. Microbiol.">
        <title>Molecular Keys to the Janthinobacterium and Duganella spp. Interaction with the Plant Pathogen Fusarium graminearum.</title>
        <authorList>
            <person name="Haack F.S."/>
            <person name="Poehlein A."/>
            <person name="Kroger C."/>
            <person name="Voigt C.A."/>
            <person name="Piepenbring M."/>
            <person name="Bode H.B."/>
            <person name="Daniel R."/>
            <person name="Schafer W."/>
            <person name="Streit W.R."/>
        </authorList>
    </citation>
    <scope>NUCLEOTIDE SEQUENCE [LARGE SCALE GENOMIC DNA]</scope>
    <source>
        <strain evidence="3">T54</strain>
    </source>
</reference>
<dbReference type="AlphaFoldDB" id="A0A1E7WRA3"/>
<dbReference type="SUPFAM" id="SSF54975">
    <property type="entry name" value="Acylphosphatase/BLUF domain-like"/>
    <property type="match status" value="1"/>
</dbReference>
<organism evidence="2 3">
    <name type="scientific">Duganella phyllosphaerae</name>
    <dbReference type="NCBI Taxonomy" id="762836"/>
    <lineage>
        <taxon>Bacteria</taxon>
        <taxon>Pseudomonadati</taxon>
        <taxon>Pseudomonadota</taxon>
        <taxon>Betaproteobacteria</taxon>
        <taxon>Burkholderiales</taxon>
        <taxon>Oxalobacteraceae</taxon>
        <taxon>Telluria group</taxon>
        <taxon>Duganella</taxon>
    </lineage>
</organism>
<feature type="domain" description="BLUF" evidence="1">
    <location>
        <begin position="2"/>
        <end position="93"/>
    </location>
</feature>
<dbReference type="Pfam" id="PF04940">
    <property type="entry name" value="BLUF"/>
    <property type="match status" value="1"/>
</dbReference>
<keyword evidence="3" id="KW-1185">Reference proteome</keyword>
<dbReference type="SMART" id="SM01034">
    <property type="entry name" value="BLUF"/>
    <property type="match status" value="1"/>
</dbReference>
<dbReference type="RefSeq" id="WP_070247689.1">
    <property type="nucleotide sequence ID" value="NZ_LROM01000077.1"/>
</dbReference>
<name>A0A1E7WRA3_9BURK</name>
<proteinExistence type="predicted"/>
<protein>
    <submittedName>
        <fullName evidence="2">Blue light-and temperature-regulated antirepressor YcgF</fullName>
    </submittedName>
</protein>